<dbReference type="AlphaFoldDB" id="A0A7Y3XAA7"/>
<feature type="compositionally biased region" description="Basic and acidic residues" evidence="1">
    <location>
        <begin position="187"/>
        <end position="198"/>
    </location>
</feature>
<reference evidence="2 3" key="2">
    <citation type="submission" date="2020-06" db="EMBL/GenBank/DDBJ databases">
        <title>Halomonas songnenensis sp. nov., a moderately halophilic bacterium isolated from saline and alkaline soils.</title>
        <authorList>
            <person name="Jiang J."/>
            <person name="Pan Y."/>
        </authorList>
    </citation>
    <scope>NUCLEOTIDE SEQUENCE [LARGE SCALE GENOMIC DNA]</scope>
    <source>
        <strain evidence="2 3">TBZ9</strain>
    </source>
</reference>
<dbReference type="RefSeq" id="WP_171701621.1">
    <property type="nucleotide sequence ID" value="NZ_JABFHI010000002.1"/>
</dbReference>
<protein>
    <submittedName>
        <fullName evidence="2">Uncharacterized protein</fullName>
    </submittedName>
</protein>
<name>A0A7Y3XAA7_9GAMM</name>
<gene>
    <name evidence="2" type="ORF">HLB35_04015</name>
</gene>
<dbReference type="Proteomes" id="UP000588806">
    <property type="component" value="Unassembled WGS sequence"/>
</dbReference>
<proteinExistence type="predicted"/>
<dbReference type="EMBL" id="JABFHI010000002">
    <property type="protein sequence ID" value="NOG31139.1"/>
    <property type="molecule type" value="Genomic_DNA"/>
</dbReference>
<accession>A0A7Y3XAA7</accession>
<organism evidence="2 3">
    <name type="scientific">Vreelandella azerica</name>
    <dbReference type="NCBI Taxonomy" id="2732867"/>
    <lineage>
        <taxon>Bacteria</taxon>
        <taxon>Pseudomonadati</taxon>
        <taxon>Pseudomonadota</taxon>
        <taxon>Gammaproteobacteria</taxon>
        <taxon>Oceanospirillales</taxon>
        <taxon>Halomonadaceae</taxon>
        <taxon>Vreelandella</taxon>
    </lineage>
</organism>
<feature type="region of interest" description="Disordered" evidence="1">
    <location>
        <begin position="187"/>
        <end position="209"/>
    </location>
</feature>
<evidence type="ECO:0000313" key="2">
    <source>
        <dbReference type="EMBL" id="NOG31139.1"/>
    </source>
</evidence>
<reference evidence="2 3" key="1">
    <citation type="submission" date="2020-05" db="EMBL/GenBank/DDBJ databases">
        <authorList>
            <person name="Ruan W."/>
            <person name="Jeon C.O."/>
            <person name="Chun B.H."/>
        </authorList>
    </citation>
    <scope>NUCLEOTIDE SEQUENCE [LARGE SCALE GENOMIC DNA]</scope>
    <source>
        <strain evidence="2 3">TBZ9</strain>
    </source>
</reference>
<comment type="caution">
    <text evidence="2">The sequence shown here is derived from an EMBL/GenBank/DDBJ whole genome shotgun (WGS) entry which is preliminary data.</text>
</comment>
<evidence type="ECO:0000313" key="3">
    <source>
        <dbReference type="Proteomes" id="UP000588806"/>
    </source>
</evidence>
<keyword evidence="3" id="KW-1185">Reference proteome</keyword>
<sequence length="248" mass="27087">MDLPDGVRQGLESLTATLVGAAPGGTQGGTMAFNLDANNRQLHSFEQSLAEALAEGSEYTPEQIADALRAMHNDELEESPGSNLIVDLQDEDAVDDTYFDYGGEWVGTDGEDNTMRYLIQMIPENTSPELISYIIEQTGGEGSPYRAWEPSTSSAYPPREQAMQYPYGVAQAAGLTYNLNDTDIRTSGHQDISTDERGSGYLQPRHGQHGGYSRDGTLYCRHHDLSRCGRAFCHRGGLRCGGADGERR</sequence>
<evidence type="ECO:0000256" key="1">
    <source>
        <dbReference type="SAM" id="MobiDB-lite"/>
    </source>
</evidence>